<dbReference type="CDD" id="cd16341">
    <property type="entry name" value="FdhE"/>
    <property type="match status" value="1"/>
</dbReference>
<keyword evidence="9" id="KW-1185">Reference proteome</keyword>
<feature type="domain" description="FdhE C-terminal" evidence="7">
    <location>
        <begin position="224"/>
        <end position="305"/>
    </location>
</feature>
<dbReference type="InterPro" id="IPR056774">
    <property type="entry name" value="FdhE_N"/>
</dbReference>
<comment type="similarity">
    <text evidence="3 4">Belongs to the FdhE family.</text>
</comment>
<protein>
    <recommendedName>
        <fullName evidence="4">Protein FdhE homolog</fullName>
    </recommendedName>
</protein>
<dbReference type="Gene3D" id="3.90.1670.10">
    <property type="entry name" value="FdhE-like domain"/>
    <property type="match status" value="1"/>
</dbReference>
<dbReference type="NCBIfam" id="TIGR01562">
    <property type="entry name" value="FdhE"/>
    <property type="match status" value="1"/>
</dbReference>
<dbReference type="HAMAP" id="MF_00611">
    <property type="entry name" value="FdeH"/>
    <property type="match status" value="1"/>
</dbReference>
<dbReference type="Proteomes" id="UP000583387">
    <property type="component" value="Unassembled WGS sequence"/>
</dbReference>
<dbReference type="Pfam" id="PF24859">
    <property type="entry name" value="FdhE_central"/>
    <property type="match status" value="1"/>
</dbReference>
<dbReference type="GO" id="GO:0005829">
    <property type="term" value="C:cytosol"/>
    <property type="evidence" value="ECO:0007669"/>
    <property type="project" value="TreeGrafter"/>
</dbReference>
<comment type="caution">
    <text evidence="8">The sequence shown here is derived from an EMBL/GenBank/DDBJ whole genome shotgun (WGS) entry which is preliminary data.</text>
</comment>
<dbReference type="GO" id="GO:0051604">
    <property type="term" value="P:protein maturation"/>
    <property type="evidence" value="ECO:0007669"/>
    <property type="project" value="TreeGrafter"/>
</dbReference>
<gene>
    <name evidence="4 8" type="primary">fdhE</name>
    <name evidence="8" type="ORF">PSEWESI4_01927</name>
</gene>
<sequence>MSGTTILEPGQIEAAANIPPFILLPPADLFARRAERLRQLAEGHPLGDYLRLIARLCDAQQRLLDTPPRLPSPDPDALARSLEHGMPPLAYDGPVREDAWLGLLDQLLDELEPGASPAVADALARLRQADPGQRKAWAIALLSGQFDLLPAALVPFLGAALQVAFSHLLLALPQGLLVESESQTLCPACGSPPVAGVIHHRGKHNGLRYLACSLCSCQWHYVRVKCSYCQESKQLAYLSLERDDRAAEQAPLRAEACPNCQGYLKQFYREHAPEAEAQADDLASLALDLLLAEEGYLRRAPNLLLAPGGED</sequence>
<evidence type="ECO:0000259" key="7">
    <source>
        <dbReference type="Pfam" id="PF24860"/>
    </source>
</evidence>
<evidence type="ECO:0000256" key="4">
    <source>
        <dbReference type="HAMAP-Rule" id="MF_00611"/>
    </source>
</evidence>
<evidence type="ECO:0000259" key="6">
    <source>
        <dbReference type="Pfam" id="PF24859"/>
    </source>
</evidence>
<evidence type="ECO:0000313" key="8">
    <source>
        <dbReference type="EMBL" id="CAD5107653.1"/>
    </source>
</evidence>
<keyword evidence="2 4" id="KW-0963">Cytoplasm</keyword>
<proteinExistence type="inferred from homology"/>
<dbReference type="AlphaFoldDB" id="A0A7U7EN18"/>
<dbReference type="PIRSF" id="PIRSF018296">
    <property type="entry name" value="Format_dh_formtn"/>
    <property type="match status" value="1"/>
</dbReference>
<feature type="domain" description="FdhE N-terminal" evidence="5">
    <location>
        <begin position="18"/>
        <end position="179"/>
    </location>
</feature>
<name>A0A7U7EN18_9GAMM</name>
<reference evidence="8 9" key="1">
    <citation type="submission" date="2020-08" db="EMBL/GenBank/DDBJ databases">
        <authorList>
            <person name="Criscuolo A."/>
        </authorList>
    </citation>
    <scope>NUCLEOTIDE SEQUENCE [LARGE SCALE GENOMIC DNA]</scope>
    <source>
        <strain evidence="8">CIP111764</strain>
    </source>
</reference>
<dbReference type="FunFam" id="3.90.1670.10:FF:000001">
    <property type="entry name" value="Protein FdhE"/>
    <property type="match status" value="1"/>
</dbReference>
<evidence type="ECO:0000256" key="1">
    <source>
        <dbReference type="ARBA" id="ARBA00004496"/>
    </source>
</evidence>
<comment type="function">
    <text evidence="4">Necessary for formate dehydrogenase activity.</text>
</comment>
<evidence type="ECO:0000259" key="5">
    <source>
        <dbReference type="Pfam" id="PF04216"/>
    </source>
</evidence>
<dbReference type="Pfam" id="PF24860">
    <property type="entry name" value="FdhE_C"/>
    <property type="match status" value="1"/>
</dbReference>
<dbReference type="PANTHER" id="PTHR37689">
    <property type="entry name" value="PROTEIN FDHE"/>
    <property type="match status" value="1"/>
</dbReference>
<dbReference type="GO" id="GO:0008199">
    <property type="term" value="F:ferric iron binding"/>
    <property type="evidence" value="ECO:0007669"/>
    <property type="project" value="TreeGrafter"/>
</dbReference>
<dbReference type="SUPFAM" id="SSF144020">
    <property type="entry name" value="FdhE-like"/>
    <property type="match status" value="1"/>
</dbReference>
<dbReference type="Pfam" id="PF04216">
    <property type="entry name" value="FdhE_N"/>
    <property type="match status" value="1"/>
</dbReference>
<evidence type="ECO:0000313" key="9">
    <source>
        <dbReference type="Proteomes" id="UP000583387"/>
    </source>
</evidence>
<dbReference type="RefSeq" id="WP_187670994.1">
    <property type="nucleotide sequence ID" value="NZ_CAJFCI010000039.1"/>
</dbReference>
<dbReference type="InterPro" id="IPR056796">
    <property type="entry name" value="FdhE_C"/>
</dbReference>
<comment type="subcellular location">
    <subcellularLocation>
        <location evidence="1 4">Cytoplasm</location>
    </subcellularLocation>
</comment>
<accession>A0A7U7EN18</accession>
<dbReference type="PANTHER" id="PTHR37689:SF1">
    <property type="entry name" value="PROTEIN FDHE"/>
    <property type="match status" value="1"/>
</dbReference>
<dbReference type="InterPro" id="IPR056797">
    <property type="entry name" value="FdhE_central"/>
</dbReference>
<evidence type="ECO:0000256" key="3">
    <source>
        <dbReference type="ARBA" id="ARBA00061033"/>
    </source>
</evidence>
<feature type="domain" description="FdhE central" evidence="6">
    <location>
        <begin position="185"/>
        <end position="223"/>
    </location>
</feature>
<dbReference type="EMBL" id="CAJFCI010000039">
    <property type="protein sequence ID" value="CAD5107653.1"/>
    <property type="molecule type" value="Genomic_DNA"/>
</dbReference>
<evidence type="ECO:0000256" key="2">
    <source>
        <dbReference type="ARBA" id="ARBA00022490"/>
    </source>
</evidence>
<dbReference type="InterPro" id="IPR024064">
    <property type="entry name" value="FdhE-like_sf"/>
</dbReference>
<dbReference type="InterPro" id="IPR006452">
    <property type="entry name" value="Formate_DH_accessory"/>
</dbReference>
<organism evidence="8 9">
    <name type="scientific">Zestomonas carbonaria</name>
    <dbReference type="NCBI Taxonomy" id="2762745"/>
    <lineage>
        <taxon>Bacteria</taxon>
        <taxon>Pseudomonadati</taxon>
        <taxon>Pseudomonadota</taxon>
        <taxon>Gammaproteobacteria</taxon>
        <taxon>Pseudomonadales</taxon>
        <taxon>Pseudomonadaceae</taxon>
        <taxon>Zestomonas</taxon>
    </lineage>
</organism>